<evidence type="ECO:0000256" key="5">
    <source>
        <dbReference type="ARBA" id="ARBA00023125"/>
    </source>
</evidence>
<dbReference type="Proteomes" id="UP000184204">
    <property type="component" value="Unassembled WGS sequence"/>
</dbReference>
<dbReference type="EMBL" id="FQUA01000002">
    <property type="protein sequence ID" value="SHE44090.1"/>
    <property type="molecule type" value="Genomic_DNA"/>
</dbReference>
<dbReference type="PRINTS" id="PR00038">
    <property type="entry name" value="HTHLUXR"/>
</dbReference>
<evidence type="ECO:0000256" key="3">
    <source>
        <dbReference type="ARBA" id="ARBA00023015"/>
    </source>
</evidence>
<dbReference type="RefSeq" id="WP_066047988.1">
    <property type="nucleotide sequence ID" value="NZ_CP014223.1"/>
</dbReference>
<keyword evidence="5" id="KW-0238">DNA-binding</keyword>
<reference evidence="12" key="2">
    <citation type="submission" date="2016-01" db="EMBL/GenBank/DDBJ databases">
        <authorList>
            <person name="Poehlein A."/>
            <person name="Schlien K."/>
            <person name="Gottschalk G."/>
            <person name="Buckel W."/>
            <person name="Daniel R."/>
        </authorList>
    </citation>
    <scope>NUCLEOTIDE SEQUENCE [LARGE SCALE GENOMIC DNA]</scope>
    <source>
        <strain evidence="12">X2</strain>
    </source>
</reference>
<evidence type="ECO:0000313" key="12">
    <source>
        <dbReference type="Proteomes" id="UP000068026"/>
    </source>
</evidence>
<dbReference type="GO" id="GO:0006352">
    <property type="term" value="P:DNA-templated transcription initiation"/>
    <property type="evidence" value="ECO:0007669"/>
    <property type="project" value="InterPro"/>
</dbReference>
<evidence type="ECO:0000256" key="6">
    <source>
        <dbReference type="ARBA" id="ARBA00023163"/>
    </source>
</evidence>
<proteinExistence type="inferred from homology"/>
<protein>
    <recommendedName>
        <fullName evidence="2">RNA polymerase sigma factor SigS</fullName>
    </recommendedName>
</protein>
<dbReference type="Pfam" id="PF04542">
    <property type="entry name" value="Sigma70_r2"/>
    <property type="match status" value="1"/>
</dbReference>
<dbReference type="GO" id="GO:0003677">
    <property type="term" value="F:DNA binding"/>
    <property type="evidence" value="ECO:0007669"/>
    <property type="project" value="UniProtKB-KW"/>
</dbReference>
<dbReference type="Proteomes" id="UP000068026">
    <property type="component" value="Chromosome"/>
</dbReference>
<dbReference type="PANTHER" id="PTHR30385">
    <property type="entry name" value="SIGMA FACTOR F FLAGELLAR"/>
    <property type="match status" value="1"/>
</dbReference>
<comment type="similarity">
    <text evidence="1">Belongs to the sigma-70 factor family.</text>
</comment>
<evidence type="ECO:0000256" key="1">
    <source>
        <dbReference type="ARBA" id="ARBA00007788"/>
    </source>
</evidence>
<dbReference type="InterPro" id="IPR007630">
    <property type="entry name" value="RNA_pol_sigma70_r4"/>
</dbReference>
<reference evidence="11" key="3">
    <citation type="submission" date="2016-11" db="EMBL/GenBank/DDBJ databases">
        <authorList>
            <person name="Varghese N."/>
            <person name="Submissions S."/>
        </authorList>
    </citation>
    <scope>NUCLEOTIDE SEQUENCE</scope>
    <source>
        <strain evidence="11">DSM 1682</strain>
    </source>
</reference>
<organism evidence="11 13">
    <name type="scientific">Anaerotignum propionicum DSM 1682</name>
    <dbReference type="NCBI Taxonomy" id="991789"/>
    <lineage>
        <taxon>Bacteria</taxon>
        <taxon>Bacillati</taxon>
        <taxon>Bacillota</taxon>
        <taxon>Clostridia</taxon>
        <taxon>Lachnospirales</taxon>
        <taxon>Anaerotignaceae</taxon>
        <taxon>Anaerotignum</taxon>
    </lineage>
</organism>
<dbReference type="InterPro" id="IPR000792">
    <property type="entry name" value="Tscrpt_reg_LuxR_C"/>
</dbReference>
<gene>
    <name evidence="10" type="primary">sigE_1</name>
    <name evidence="10" type="ORF">CPRO_07620</name>
    <name evidence="11" type="ORF">SAMN02745151_00717</name>
</gene>
<evidence type="ECO:0000313" key="10">
    <source>
        <dbReference type="EMBL" id="AMJ40363.1"/>
    </source>
</evidence>
<dbReference type="OrthoDB" id="9783788at2"/>
<reference evidence="13" key="4">
    <citation type="submission" date="2016-11" db="EMBL/GenBank/DDBJ databases">
        <authorList>
            <person name="Jaros S."/>
            <person name="Januszkiewicz K."/>
            <person name="Wedrychowicz H."/>
        </authorList>
    </citation>
    <scope>NUCLEOTIDE SEQUENCE [LARGE SCALE GENOMIC DNA]</scope>
    <source>
        <strain evidence="13">DSM 1682</strain>
    </source>
</reference>
<keyword evidence="12" id="KW-1185">Reference proteome</keyword>
<accession>A0A110A6Y1</accession>
<name>A0A110A6Y1_ANAPI</name>
<dbReference type="Pfam" id="PF04545">
    <property type="entry name" value="Sigma70_r4"/>
    <property type="match status" value="1"/>
</dbReference>
<keyword evidence="4" id="KW-0731">Sigma factor</keyword>
<dbReference type="EMBL" id="CP014223">
    <property type="protein sequence ID" value="AMJ40363.1"/>
    <property type="molecule type" value="Genomic_DNA"/>
</dbReference>
<dbReference type="Gene3D" id="1.20.120.1810">
    <property type="match status" value="1"/>
</dbReference>
<evidence type="ECO:0000256" key="2">
    <source>
        <dbReference type="ARBA" id="ARBA00021245"/>
    </source>
</evidence>
<dbReference type="NCBIfam" id="TIGR02937">
    <property type="entry name" value="sigma70-ECF"/>
    <property type="match status" value="1"/>
</dbReference>
<reference evidence="10 12" key="1">
    <citation type="journal article" date="2016" name="Genome Announc.">
        <title>Complete Genome Sequence of the Amino Acid-Fermenting Clostridium propionicum X2 (DSM 1682).</title>
        <authorList>
            <person name="Poehlein A."/>
            <person name="Schlien K."/>
            <person name="Chowdhury N.P."/>
            <person name="Gottschalk G."/>
            <person name="Buckel W."/>
            <person name="Daniel R."/>
        </authorList>
    </citation>
    <scope>NUCLEOTIDE SEQUENCE [LARGE SCALE GENOMIC DNA]</scope>
    <source>
        <strain evidence="10 12">X2</strain>
    </source>
</reference>
<dbReference type="SUPFAM" id="SSF46894">
    <property type="entry name" value="C-terminal effector domain of the bipartite response regulators"/>
    <property type="match status" value="1"/>
</dbReference>
<evidence type="ECO:0000259" key="9">
    <source>
        <dbReference type="Pfam" id="PF04545"/>
    </source>
</evidence>
<dbReference type="GO" id="GO:0016987">
    <property type="term" value="F:sigma factor activity"/>
    <property type="evidence" value="ECO:0007669"/>
    <property type="project" value="UniProtKB-KW"/>
</dbReference>
<sequence>MGQELFNANMDLAYFILRRYFPWYGNDEDAKQICLIGLWKASEKFNPDKGFEFSTFAARVIMNQMRMFLRDQRKRNKIKYVDNIAYFEGEQFDVLETIPDKYEGEVSLGFCFKELSEKLNERETQVLQLKIKGYNQTEIGNRLNLSQVTVSRCLKRIVSKL</sequence>
<dbReference type="InterPro" id="IPR013325">
    <property type="entry name" value="RNA_pol_sigma_r2"/>
</dbReference>
<feature type="domain" description="RNA polymerase sigma-70 region 2" evidence="8">
    <location>
        <begin position="5"/>
        <end position="74"/>
    </location>
</feature>
<dbReference type="KEGG" id="cpro:CPRO_07620"/>
<dbReference type="InterPro" id="IPR016032">
    <property type="entry name" value="Sig_transdc_resp-reg_C-effctor"/>
</dbReference>
<comment type="function">
    <text evidence="7">Sigma factors are initiation factors that promote the attachment of RNA polymerase to specific initiation sites and are then released. Sigma-S contributes to the protection against external stress, thus playing a role in cellular fitness and survival.</text>
</comment>
<dbReference type="InterPro" id="IPR014284">
    <property type="entry name" value="RNA_pol_sigma-70_dom"/>
</dbReference>
<evidence type="ECO:0000313" key="11">
    <source>
        <dbReference type="EMBL" id="SHE44090.1"/>
    </source>
</evidence>
<keyword evidence="3" id="KW-0805">Transcription regulation</keyword>
<dbReference type="AlphaFoldDB" id="A0A110A6Y1"/>
<keyword evidence="6" id="KW-0804">Transcription</keyword>
<evidence type="ECO:0000259" key="8">
    <source>
        <dbReference type="Pfam" id="PF04542"/>
    </source>
</evidence>
<evidence type="ECO:0000313" key="13">
    <source>
        <dbReference type="Proteomes" id="UP000184204"/>
    </source>
</evidence>
<evidence type="ECO:0000256" key="7">
    <source>
        <dbReference type="ARBA" id="ARBA00024701"/>
    </source>
</evidence>
<dbReference type="InterPro" id="IPR036388">
    <property type="entry name" value="WH-like_DNA-bd_sf"/>
</dbReference>
<dbReference type="Gene3D" id="1.10.10.10">
    <property type="entry name" value="Winged helix-like DNA-binding domain superfamily/Winged helix DNA-binding domain"/>
    <property type="match status" value="1"/>
</dbReference>
<dbReference type="SUPFAM" id="SSF88946">
    <property type="entry name" value="Sigma2 domain of RNA polymerase sigma factors"/>
    <property type="match status" value="1"/>
</dbReference>
<dbReference type="InterPro" id="IPR007627">
    <property type="entry name" value="RNA_pol_sigma70_r2"/>
</dbReference>
<feature type="domain" description="RNA polymerase sigma-70 region 4" evidence="9">
    <location>
        <begin position="118"/>
        <end position="161"/>
    </location>
</feature>
<evidence type="ECO:0000256" key="4">
    <source>
        <dbReference type="ARBA" id="ARBA00023082"/>
    </source>
</evidence>